<accession>A0ABQ9ZG64</accession>
<comment type="caution">
    <text evidence="2">The sequence shown here is derived from an EMBL/GenBank/DDBJ whole genome shotgun (WGS) entry which is preliminary data.</text>
</comment>
<protein>
    <submittedName>
        <fullName evidence="2">Uncharacterized protein</fullName>
    </submittedName>
</protein>
<organism evidence="2 3">
    <name type="scientific">Daphnia magna</name>
    <dbReference type="NCBI Taxonomy" id="35525"/>
    <lineage>
        <taxon>Eukaryota</taxon>
        <taxon>Metazoa</taxon>
        <taxon>Ecdysozoa</taxon>
        <taxon>Arthropoda</taxon>
        <taxon>Crustacea</taxon>
        <taxon>Branchiopoda</taxon>
        <taxon>Diplostraca</taxon>
        <taxon>Cladocera</taxon>
        <taxon>Anomopoda</taxon>
        <taxon>Daphniidae</taxon>
        <taxon>Daphnia</taxon>
    </lineage>
</organism>
<gene>
    <name evidence="2" type="ORF">OUZ56_021030</name>
</gene>
<keyword evidence="3" id="KW-1185">Reference proteome</keyword>
<feature type="compositionally biased region" description="Low complexity" evidence="1">
    <location>
        <begin position="12"/>
        <end position="24"/>
    </location>
</feature>
<dbReference type="Proteomes" id="UP001234178">
    <property type="component" value="Unassembled WGS sequence"/>
</dbReference>
<evidence type="ECO:0000313" key="3">
    <source>
        <dbReference type="Proteomes" id="UP001234178"/>
    </source>
</evidence>
<feature type="region of interest" description="Disordered" evidence="1">
    <location>
        <begin position="1"/>
        <end position="69"/>
    </location>
</feature>
<sequence>MMQHHQTGRPVAGASSNASNNSGNTVINRSKGMKSSREAPAASAASGSTAEAVHHHHHHNNNNNNTTLKGGAAVASTSAAASASNEFKTKTVLKEAVDAVVSSFAKHSQGYGRERPREIVRQRRDRWEEGRHDLHTVATDNPIHYGLTKTPPAHAADERIVEKQNKTKSGRKEDKEEVVRE</sequence>
<evidence type="ECO:0000256" key="1">
    <source>
        <dbReference type="SAM" id="MobiDB-lite"/>
    </source>
</evidence>
<reference evidence="2 3" key="1">
    <citation type="journal article" date="2023" name="Nucleic Acids Res.">
        <title>The hologenome of Daphnia magna reveals possible DNA methylation and microbiome-mediated evolution of the host genome.</title>
        <authorList>
            <person name="Chaturvedi A."/>
            <person name="Li X."/>
            <person name="Dhandapani V."/>
            <person name="Marshall H."/>
            <person name="Kissane S."/>
            <person name="Cuenca-Cambronero M."/>
            <person name="Asole G."/>
            <person name="Calvet F."/>
            <person name="Ruiz-Romero M."/>
            <person name="Marangio P."/>
            <person name="Guigo R."/>
            <person name="Rago D."/>
            <person name="Mirbahai L."/>
            <person name="Eastwood N."/>
            <person name="Colbourne J.K."/>
            <person name="Zhou J."/>
            <person name="Mallon E."/>
            <person name="Orsini L."/>
        </authorList>
    </citation>
    <scope>NUCLEOTIDE SEQUENCE [LARGE SCALE GENOMIC DNA]</scope>
    <source>
        <strain evidence="2">LRV0_1</strain>
    </source>
</reference>
<proteinExistence type="predicted"/>
<evidence type="ECO:0000313" key="2">
    <source>
        <dbReference type="EMBL" id="KAK4011922.1"/>
    </source>
</evidence>
<name>A0ABQ9ZG64_9CRUS</name>
<feature type="compositionally biased region" description="Basic and acidic residues" evidence="1">
    <location>
        <begin position="155"/>
        <end position="181"/>
    </location>
</feature>
<dbReference type="Gene3D" id="3.10.450.50">
    <property type="match status" value="1"/>
</dbReference>
<feature type="region of interest" description="Disordered" evidence="1">
    <location>
        <begin position="131"/>
        <end position="181"/>
    </location>
</feature>
<feature type="compositionally biased region" description="Low complexity" evidence="1">
    <location>
        <begin position="38"/>
        <end position="51"/>
    </location>
</feature>
<dbReference type="EMBL" id="JAOYFB010000003">
    <property type="protein sequence ID" value="KAK4011922.1"/>
    <property type="molecule type" value="Genomic_DNA"/>
</dbReference>